<evidence type="ECO:0000313" key="5">
    <source>
        <dbReference type="Proteomes" id="UP000678499"/>
    </source>
</evidence>
<name>A0A7R9BZP2_9CRUS</name>
<protein>
    <recommendedName>
        <fullName evidence="6">UDP-glucuronosyltransferase</fullName>
    </recommendedName>
</protein>
<dbReference type="SUPFAM" id="SSF53756">
    <property type="entry name" value="UDP-Glycosyltransferase/glycogen phosphorylase"/>
    <property type="match status" value="1"/>
</dbReference>
<evidence type="ECO:0000256" key="2">
    <source>
        <dbReference type="ARBA" id="ARBA00022676"/>
    </source>
</evidence>
<dbReference type="AlphaFoldDB" id="A0A7R9BZP2"/>
<dbReference type="GO" id="GO:0008194">
    <property type="term" value="F:UDP-glycosyltransferase activity"/>
    <property type="evidence" value="ECO:0007669"/>
    <property type="project" value="InterPro"/>
</dbReference>
<organism evidence="4">
    <name type="scientific">Notodromas monacha</name>
    <dbReference type="NCBI Taxonomy" id="399045"/>
    <lineage>
        <taxon>Eukaryota</taxon>
        <taxon>Metazoa</taxon>
        <taxon>Ecdysozoa</taxon>
        <taxon>Arthropoda</taxon>
        <taxon>Crustacea</taxon>
        <taxon>Oligostraca</taxon>
        <taxon>Ostracoda</taxon>
        <taxon>Podocopa</taxon>
        <taxon>Podocopida</taxon>
        <taxon>Cypridocopina</taxon>
        <taxon>Cypridoidea</taxon>
        <taxon>Cyprididae</taxon>
        <taxon>Notodromas</taxon>
    </lineage>
</organism>
<dbReference type="EMBL" id="CAJPEX010007055">
    <property type="protein sequence ID" value="CAG0924292.1"/>
    <property type="molecule type" value="Genomic_DNA"/>
</dbReference>
<keyword evidence="2" id="KW-0328">Glycosyltransferase</keyword>
<dbReference type="Proteomes" id="UP000678499">
    <property type="component" value="Unassembled WGS sequence"/>
</dbReference>
<dbReference type="PANTHER" id="PTHR48043">
    <property type="entry name" value="EG:EG0003.4 PROTEIN-RELATED"/>
    <property type="match status" value="1"/>
</dbReference>
<dbReference type="OrthoDB" id="5835829at2759"/>
<gene>
    <name evidence="4" type="ORF">NMOB1V02_LOCUS11747</name>
</gene>
<evidence type="ECO:0000256" key="3">
    <source>
        <dbReference type="ARBA" id="ARBA00022679"/>
    </source>
</evidence>
<comment type="similarity">
    <text evidence="1">Belongs to the UDP-glycosyltransferase family.</text>
</comment>
<dbReference type="InterPro" id="IPR050271">
    <property type="entry name" value="UDP-glycosyltransferase"/>
</dbReference>
<keyword evidence="5" id="KW-1185">Reference proteome</keyword>
<reference evidence="4" key="1">
    <citation type="submission" date="2020-11" db="EMBL/GenBank/DDBJ databases">
        <authorList>
            <person name="Tran Van P."/>
        </authorList>
    </citation>
    <scope>NUCLEOTIDE SEQUENCE</scope>
</reference>
<accession>A0A7R9BZP2</accession>
<dbReference type="EMBL" id="OA889092">
    <property type="protein sequence ID" value="CAD7284140.1"/>
    <property type="molecule type" value="Genomic_DNA"/>
</dbReference>
<dbReference type="Pfam" id="PF00201">
    <property type="entry name" value="UDPGT"/>
    <property type="match status" value="1"/>
</dbReference>
<sequence>HKNIRGFMTHGGMLSTQEATYHGVPVIGLPIAADQHTNMAKVTGVDSAGVVLHWGLITVDDIVSAVRRILQDEKILGSVKRRSRLFRDQPMTPLERGVFWTEYVLRNGYDTGLRSPTRNLSCVRFLFDSTEKCIVCI</sequence>
<evidence type="ECO:0000313" key="4">
    <source>
        <dbReference type="EMBL" id="CAD7284140.1"/>
    </source>
</evidence>
<dbReference type="Gene3D" id="3.40.50.2000">
    <property type="entry name" value="Glycogen Phosphorylase B"/>
    <property type="match status" value="1"/>
</dbReference>
<evidence type="ECO:0000256" key="1">
    <source>
        <dbReference type="ARBA" id="ARBA00009995"/>
    </source>
</evidence>
<feature type="non-terminal residue" evidence="4">
    <location>
        <position position="1"/>
    </location>
</feature>
<dbReference type="PANTHER" id="PTHR48043:SF159">
    <property type="entry name" value="EG:EG0003.4 PROTEIN-RELATED"/>
    <property type="match status" value="1"/>
</dbReference>
<proteinExistence type="inferred from homology"/>
<evidence type="ECO:0008006" key="6">
    <source>
        <dbReference type="Google" id="ProtNLM"/>
    </source>
</evidence>
<dbReference type="InterPro" id="IPR002213">
    <property type="entry name" value="UDP_glucos_trans"/>
</dbReference>
<keyword evidence="3" id="KW-0808">Transferase</keyword>